<comment type="caution">
    <text evidence="8">The sequence shown here is derived from an EMBL/GenBank/DDBJ whole genome shotgun (WGS) entry which is preliminary data.</text>
</comment>
<name>A0A7W9QC20_9ACTN</name>
<dbReference type="EC" id="4.2.2.21" evidence="8"/>
<dbReference type="Pfam" id="PF02278">
    <property type="entry name" value="Lyase_8"/>
    <property type="match status" value="1"/>
</dbReference>
<keyword evidence="9" id="KW-1185">Reference proteome</keyword>
<feature type="region of interest" description="Disordered" evidence="3">
    <location>
        <begin position="1"/>
        <end position="46"/>
    </location>
</feature>
<dbReference type="Gene3D" id="2.60.220.10">
    <property type="entry name" value="Polysaccharide lyase family 8-like, C-terminal"/>
    <property type="match status" value="1"/>
</dbReference>
<dbReference type="InterPro" id="IPR015176">
    <property type="entry name" value="Lyase_N"/>
</dbReference>
<dbReference type="SUPFAM" id="SSF48230">
    <property type="entry name" value="Chondroitin AC/alginate lyase"/>
    <property type="match status" value="1"/>
</dbReference>
<evidence type="ECO:0000313" key="9">
    <source>
        <dbReference type="Proteomes" id="UP000588098"/>
    </source>
</evidence>
<feature type="transmembrane region" description="Helical" evidence="4">
    <location>
        <begin position="60"/>
        <end position="79"/>
    </location>
</feature>
<dbReference type="GO" id="GO:0005576">
    <property type="term" value="C:extracellular region"/>
    <property type="evidence" value="ECO:0007669"/>
    <property type="project" value="InterPro"/>
</dbReference>
<feature type="compositionally biased region" description="Pro residues" evidence="3">
    <location>
        <begin position="23"/>
        <end position="45"/>
    </location>
</feature>
<feature type="domain" description="Lyase N-terminal" evidence="6">
    <location>
        <begin position="132"/>
        <end position="293"/>
    </location>
</feature>
<dbReference type="EC" id="4.2.2.20" evidence="8"/>
<proteinExistence type="inferred from homology"/>
<dbReference type="GO" id="GO:0034001">
    <property type="term" value="F:chondroitin-sulfate-ABC exolyase activity"/>
    <property type="evidence" value="ECO:0007669"/>
    <property type="project" value="UniProtKB-EC"/>
</dbReference>
<dbReference type="AlphaFoldDB" id="A0A7W9QC20"/>
<dbReference type="PANTHER" id="PTHR37322">
    <property type="match status" value="1"/>
</dbReference>
<dbReference type="GO" id="GO:0034000">
    <property type="term" value="F:chondroitin-sulfate-ABC endolyase activity"/>
    <property type="evidence" value="ECO:0007669"/>
    <property type="project" value="UniProtKB-EC"/>
</dbReference>
<dbReference type="Proteomes" id="UP000588098">
    <property type="component" value="Unassembled WGS sequence"/>
</dbReference>
<dbReference type="Gene3D" id="1.50.10.100">
    <property type="entry name" value="Chondroitin AC/alginate lyase"/>
    <property type="match status" value="1"/>
</dbReference>
<evidence type="ECO:0000256" key="4">
    <source>
        <dbReference type="SAM" id="Phobius"/>
    </source>
</evidence>
<dbReference type="InterPro" id="IPR014718">
    <property type="entry name" value="GH-type_carb-bd"/>
</dbReference>
<dbReference type="GO" id="GO:0005975">
    <property type="term" value="P:carbohydrate metabolic process"/>
    <property type="evidence" value="ECO:0007669"/>
    <property type="project" value="InterPro"/>
</dbReference>
<comment type="similarity">
    <text evidence="1">Belongs to the polysaccharide lyase 8 family.</text>
</comment>
<dbReference type="RefSeq" id="WP_184574283.1">
    <property type="nucleotide sequence ID" value="NZ_JACHJL010000011.1"/>
</dbReference>
<evidence type="ECO:0000313" key="8">
    <source>
        <dbReference type="EMBL" id="MBB5937370.1"/>
    </source>
</evidence>
<evidence type="ECO:0000259" key="5">
    <source>
        <dbReference type="Pfam" id="PF02278"/>
    </source>
</evidence>
<keyword evidence="4" id="KW-0472">Membrane</keyword>
<dbReference type="InterPro" id="IPR008979">
    <property type="entry name" value="Galactose-bd-like_sf"/>
</dbReference>
<evidence type="ECO:0000259" key="6">
    <source>
        <dbReference type="Pfam" id="PF09092"/>
    </source>
</evidence>
<sequence length="1167" mass="128090">MEPNSARQPRHAVARTAADGRPRPPQPLTPQPLTPHPLTPHPLTPQPLARAQFSLSRRRLLAYGAAVTGVAATPTVPAVPSVPSVPFMSFASASPAAANASAAQDLGADEALATDLEERALALTPPAFLLESAVPQPIAAGPGSALSITSEHGSVCGRHALRWDHGPRTRLTVHAELAWAPDPYRTKPLADQAWQGTVDTFAVWIYNATAVDDVVRFEFGRGERTDCWFEFRLNFTGWRTTWVRYAYDMRGRPHPDMDTCRIIAPRRPGALWLDQLLLNVALRPDAPCRDAQVDHIGIEGDGWDQQHWQALHLFDRLLTRTPIETPTPTAAERAGLRTVLRRYHDDYLTGGPPVTDAYVAQLSEETAELTAGRAAFSFQSQIYPPEIGADLTAYVGAADLKEVTGLLRKIAQAYDTASTSTTAGVNTTTHTGTNRTINGTADNTHTVPDKSTHTASGTGHATALAELYLRIVRQLREQGWAYGSCQGTIHHLGFAMVGYYDSVFLMRDVLRDAGLLAAVRADLTWLVGFGRLRRGFDFRNGHGSTADILNMNVRGMLAVALLQDGEARRVGYLRALSDWLSRYLLPTDGIQDGLKIDGTTFHHVGFYPDYARDGFAGCSPIVYLLSRSPFRITTEAHQALRHAVLTLRIVANTLHWPIPLSGRKPEGTTGMSLTPYQWLTLAGPPDGHHDLDPEMGAAFLRLLPERPTGTQRKIAERLAAAGVRAEAAPTGAWAYNYAALVVQRRDEWQVTVRGHNRYLWSTEVYEGANWYGRYNTYGHLHVLHRGTPVTNRDSGFQHDGYDWNRRPGTTTLHKSWDDLKADLTGTIEEMLLTEERFAGGHTIDGRNGMFAMRLREHPTHDETHHARTSVFLFDNRVIALGTGIGNRDRHHQTETTLFQTHLATTNAPTYVGGPQPITAFPYQYPGHPLTSATWLLDDKGLGYYLPAGQHLALTRSTQHSRRHGNGAPTRGDFATAWLRHGTAPQGARYAYAMLIGATPASMAAFAQRMADPSTAPYTVHRADDGAHIVTDRATGITGYAAFEPTGGLDADDGPVHAVDTPALLLVRADGDGALALSVCDPDLRLYEGRDPDQYEGGRYVGHWTAYSRPWLTHPSAAHTLRVTLRGRWRVADADAGERCRATLRGGETVLAFRTVHGRPVQVRLLPA</sequence>
<dbReference type="PANTHER" id="PTHR37322:SF3">
    <property type="entry name" value="CHONDROITIN SULFATE ABC EXOLYASE"/>
    <property type="match status" value="1"/>
</dbReference>
<dbReference type="Pfam" id="PF09092">
    <property type="entry name" value="Lyase_N"/>
    <property type="match status" value="1"/>
</dbReference>
<evidence type="ECO:0000259" key="7">
    <source>
        <dbReference type="Pfam" id="PF09093"/>
    </source>
</evidence>
<feature type="domain" description="Polysaccharide lyase family 8 central" evidence="5">
    <location>
        <begin position="735"/>
        <end position="996"/>
    </location>
</feature>
<evidence type="ECO:0000256" key="1">
    <source>
        <dbReference type="ARBA" id="ARBA00006699"/>
    </source>
</evidence>
<dbReference type="InterPro" id="IPR011071">
    <property type="entry name" value="Lyase_8-like_C"/>
</dbReference>
<dbReference type="SUPFAM" id="SSF49863">
    <property type="entry name" value="Hyaluronate lyase-like, C-terminal domain"/>
    <property type="match status" value="1"/>
</dbReference>
<evidence type="ECO:0000256" key="3">
    <source>
        <dbReference type="SAM" id="MobiDB-lite"/>
    </source>
</evidence>
<dbReference type="InterPro" id="IPR003159">
    <property type="entry name" value="Lyase_8_central_dom"/>
</dbReference>
<feature type="compositionally biased region" description="Low complexity" evidence="3">
    <location>
        <begin position="425"/>
        <end position="440"/>
    </location>
</feature>
<dbReference type="InterPro" id="IPR008929">
    <property type="entry name" value="Chondroitin_lyas"/>
</dbReference>
<dbReference type="InterPro" id="IPR011013">
    <property type="entry name" value="Gal_mutarotase_sf_dom"/>
</dbReference>
<keyword evidence="4" id="KW-0812">Transmembrane</keyword>
<dbReference type="GO" id="GO:0030246">
    <property type="term" value="F:carbohydrate binding"/>
    <property type="evidence" value="ECO:0007669"/>
    <property type="project" value="InterPro"/>
</dbReference>
<reference evidence="8 9" key="1">
    <citation type="submission" date="2020-08" db="EMBL/GenBank/DDBJ databases">
        <title>Genomic Encyclopedia of Type Strains, Phase III (KMG-III): the genomes of soil and plant-associated and newly described type strains.</title>
        <authorList>
            <person name="Whitman W."/>
        </authorList>
    </citation>
    <scope>NUCLEOTIDE SEQUENCE [LARGE SCALE GENOMIC DNA]</scope>
    <source>
        <strain evidence="8 9">CECT 8305</strain>
    </source>
</reference>
<dbReference type="Gene3D" id="2.70.98.10">
    <property type="match status" value="1"/>
</dbReference>
<dbReference type="InterPro" id="IPR039174">
    <property type="entry name" value="Chondroitin_ABC_lyase"/>
</dbReference>
<dbReference type="SUPFAM" id="SSF74650">
    <property type="entry name" value="Galactose mutarotase-like"/>
    <property type="match status" value="1"/>
</dbReference>
<protein>
    <submittedName>
        <fullName evidence="8">Chondroitin-sulfate-ABC endolyase/exolyase</fullName>
        <ecNumber evidence="8">4.2.2.20</ecNumber>
        <ecNumber evidence="8">4.2.2.21</ecNumber>
    </submittedName>
</protein>
<evidence type="ECO:0000256" key="2">
    <source>
        <dbReference type="ARBA" id="ARBA00023239"/>
    </source>
</evidence>
<keyword evidence="2 8" id="KW-0456">Lyase</keyword>
<dbReference type="Gene3D" id="2.60.120.430">
    <property type="entry name" value="Galactose-binding lectin"/>
    <property type="match status" value="1"/>
</dbReference>
<feature type="region of interest" description="Disordered" evidence="3">
    <location>
        <begin position="425"/>
        <end position="457"/>
    </location>
</feature>
<feature type="domain" description="Lyase catalytic" evidence="7">
    <location>
        <begin position="462"/>
        <end position="706"/>
    </location>
</feature>
<accession>A0A7W9QC20</accession>
<dbReference type="SUPFAM" id="SSF49785">
    <property type="entry name" value="Galactose-binding domain-like"/>
    <property type="match status" value="1"/>
</dbReference>
<dbReference type="EMBL" id="JACHJL010000011">
    <property type="protein sequence ID" value="MBB5937370.1"/>
    <property type="molecule type" value="Genomic_DNA"/>
</dbReference>
<dbReference type="InterPro" id="IPR015177">
    <property type="entry name" value="Lyase_catalyt"/>
</dbReference>
<keyword evidence="4" id="KW-1133">Transmembrane helix</keyword>
<dbReference type="Pfam" id="PF09093">
    <property type="entry name" value="Lyase_catalyt"/>
    <property type="match status" value="1"/>
</dbReference>
<organism evidence="8 9">
    <name type="scientific">Streptomyces zagrosensis</name>
    <dbReference type="NCBI Taxonomy" id="1042984"/>
    <lineage>
        <taxon>Bacteria</taxon>
        <taxon>Bacillati</taxon>
        <taxon>Actinomycetota</taxon>
        <taxon>Actinomycetes</taxon>
        <taxon>Kitasatosporales</taxon>
        <taxon>Streptomycetaceae</taxon>
        <taxon>Streptomyces</taxon>
    </lineage>
</organism>
<dbReference type="GO" id="GO:0006027">
    <property type="term" value="P:glycosaminoglycan catabolic process"/>
    <property type="evidence" value="ECO:0007669"/>
    <property type="project" value="InterPro"/>
</dbReference>
<gene>
    <name evidence="8" type="ORF">FHS42_004449</name>
</gene>